<dbReference type="Pfam" id="PF09462">
    <property type="entry name" value="Mus7"/>
    <property type="match status" value="1"/>
</dbReference>
<feature type="compositionally biased region" description="Basic and acidic residues" evidence="1">
    <location>
        <begin position="813"/>
        <end position="826"/>
    </location>
</feature>
<feature type="compositionally biased region" description="Acidic residues" evidence="1">
    <location>
        <begin position="12"/>
        <end position="23"/>
    </location>
</feature>
<feature type="compositionally biased region" description="Basic and acidic residues" evidence="1">
    <location>
        <begin position="48"/>
        <end position="58"/>
    </location>
</feature>
<dbReference type="RefSeq" id="XP_002583471.1">
    <property type="nucleotide sequence ID" value="XM_002583425.1"/>
</dbReference>
<dbReference type="HOGENOM" id="CLU_000374_2_0_1"/>
<name>C4JV46_UNCRE</name>
<protein>
    <recommendedName>
        <fullName evidence="4">Mus7/MMS22 family-domain-containing protein</fullName>
    </recommendedName>
</protein>
<feature type="region of interest" description="Disordered" evidence="1">
    <location>
        <begin position="407"/>
        <end position="427"/>
    </location>
</feature>
<feature type="compositionally biased region" description="Polar residues" evidence="1">
    <location>
        <begin position="297"/>
        <end position="316"/>
    </location>
</feature>
<keyword evidence="3" id="KW-1185">Reference proteome</keyword>
<dbReference type="OrthoDB" id="2386201at2759"/>
<feature type="region of interest" description="Disordered" evidence="1">
    <location>
        <begin position="472"/>
        <end position="509"/>
    </location>
</feature>
<evidence type="ECO:0000313" key="2">
    <source>
        <dbReference type="EMBL" id="EEP81573.1"/>
    </source>
</evidence>
<gene>
    <name evidence="2" type="ORF">UREG_06438</name>
</gene>
<reference evidence="3" key="1">
    <citation type="journal article" date="2009" name="Genome Res.">
        <title>Comparative genomic analyses of the human fungal pathogens Coccidioides and their relatives.</title>
        <authorList>
            <person name="Sharpton T.J."/>
            <person name="Stajich J.E."/>
            <person name="Rounsley S.D."/>
            <person name="Gardner M.J."/>
            <person name="Wortman J.R."/>
            <person name="Jordar V.S."/>
            <person name="Maiti R."/>
            <person name="Kodira C.D."/>
            <person name="Neafsey D.E."/>
            <person name="Zeng Q."/>
            <person name="Hung C.-Y."/>
            <person name="McMahan C."/>
            <person name="Muszewska A."/>
            <person name="Grynberg M."/>
            <person name="Mandel M.A."/>
            <person name="Kellner E.M."/>
            <person name="Barker B.M."/>
            <person name="Galgiani J.N."/>
            <person name="Orbach M.J."/>
            <person name="Kirkland T.N."/>
            <person name="Cole G.T."/>
            <person name="Henn M.R."/>
            <person name="Birren B.W."/>
            <person name="Taylor J.W."/>
        </authorList>
    </citation>
    <scope>NUCLEOTIDE SEQUENCE [LARGE SCALE GENOMIC DNA]</scope>
    <source>
        <strain evidence="3">UAMH 1704</strain>
    </source>
</reference>
<evidence type="ECO:0000256" key="1">
    <source>
        <dbReference type="SAM" id="MobiDB-lite"/>
    </source>
</evidence>
<dbReference type="VEuPathDB" id="FungiDB:UREG_06438"/>
<dbReference type="OMA" id="DNRIDYM"/>
<dbReference type="GO" id="GO:0031297">
    <property type="term" value="P:replication fork processing"/>
    <property type="evidence" value="ECO:0007669"/>
    <property type="project" value="InterPro"/>
</dbReference>
<organism evidence="2 3">
    <name type="scientific">Uncinocarpus reesii (strain UAMH 1704)</name>
    <dbReference type="NCBI Taxonomy" id="336963"/>
    <lineage>
        <taxon>Eukaryota</taxon>
        <taxon>Fungi</taxon>
        <taxon>Dikarya</taxon>
        <taxon>Ascomycota</taxon>
        <taxon>Pezizomycotina</taxon>
        <taxon>Eurotiomycetes</taxon>
        <taxon>Eurotiomycetidae</taxon>
        <taxon>Onygenales</taxon>
        <taxon>Onygenaceae</taxon>
        <taxon>Uncinocarpus</taxon>
    </lineage>
</organism>
<dbReference type="Proteomes" id="UP000002058">
    <property type="component" value="Unassembled WGS sequence"/>
</dbReference>
<dbReference type="PANTHER" id="PTHR28122">
    <property type="entry name" value="E3 UBIQUITIN-PROTEIN LIGASE SUBSTRATE RECEPTOR MMS22"/>
    <property type="match status" value="1"/>
</dbReference>
<sequence length="2170" mass="246143">MEQWRERGYVPDSDEEDEWETQEPNELVQTETEPKARDTYLTASCEKPTSDDISENRGYDNQIESQVDALSRPPGGQSVLQHSTLEELDELDDDPLQGDADLFARPTKTVKDSHSSRPQGRVHQDPPSSPDELQFDEHLPAQIPTTPIVKAVASFNEDLGVASDNSSFLSSPPSTIVSPWSTKSAEVECSRTHLDRDGVTTREEDITLEEIPDNPPLNNFLQNEANACEDVIPLDELPEDVSNPFVQHGRSLRQRNAIQLHPYLLENAKYQRLVKARGLQPVRVNIVDHAPRKEAAESQSQPYQDENVPPSSSPDESFQLPPSSPGLLEQPNSRPTPSPLTTCRQGKTVNKYNDEKWISKTVQNSTARPVKRRKISHDHENDKSTTQDVPQESVVVLVNNTTTPAQSTSIFDIPLSPPPSGSLSSAGSIQEIQDVNEFRFPHGMMPIPMATPATEARTNTNAHRALFAELLAESESESESDNVAKPTQRVDSDSNSDSSKASSTELRRMRRKIKGVLPASWLRLDLQEHERRAKDIAEKERLKSVHLQRDNGKGVARKISKTDRDRTRTRRQRPEAFLISDDSCSDIQTAEAASISHKLPSVSRETNPSEGFLMGLGEEDDIPEDNRIDYMYPSVPRRSISSGKRRPLGSTNIRKGNRGSTHLVPQGPKSDLKRQSRITDAVTRQSRTRMTRLRIPRLGILDAPDLGSISQKDQPQFLRIAARCARKRLDHARQSPTRKFFRLGNRDDTQDVNNTLREWKKGAITRRAPVARRENANSCPSNAGISDDCRRTPTLENNNDINTLSDTSMGNVSRDDTGSSIDRRPEGQTQRNIVDLTAPQNEAGLTSTRTPQKAQVKQSRLARHGFVVSSFRRNVPRPVGLDNSANLSFDTERPQSHFQKTLFALNEHYRRSERSDRLPLTRFLSHSARTTPKVIERIHPPITTTSDVQILPSKSRLPIKRPRKRKPCRLDAEAVEYRQPLEHDLNIIQAGSVKSVEITGSRPLKGLQTTVQIYTIDFDTFPLQTGTYFHESTFVGSGEFHRSLNILSRDFDVYCGQSAIIDGDHVYRWGSWNDMLSSQLGGVLEKIVAVSWTPGASYRDVWVDSSSTLQLYRSVIQFISNRLSFGDPVDRKLFVERCLPILSGFLDWSRTYIPDAQNLEDLENYTRLEMLSLVLANQIQQLASHELVDSTKRTEANSLVRDFGIQIFQTILSPPGIACIRHFLEDNKRLHKREAGIRQEYPLVEAYLVARYILSSQNRSARPTTDELISKALSSSIKIESLDHVVDMERLWHSLFSILPLDEFDDLGIFHPGLRFKDCEGHWPIVTQLISKVFGFYEADREAQKPAFNKYVRALLHRCFHLIKGWGWKHCKPLLEMLFDFFARNLFHNLTNEDENGSPSFLDDLDKNPALDVESRDTCFHIFLKIVGTGLSCITSLQDYKKTRNIAWRLLPNHGRLYPKEQPLRQDDLDALRNHHDLLCTLYWAVPDGCRPQLKTLRYLVPPATSHKEACIINIHAWSRLVRFKLSTSEDSDLVDFAIWHSDFTTELLKQHSLARTELEHAAISASTFARQSVESAIGKNQRQIESLLNSALTGMKQALNTAKSMSRTMILMERLPVEKLLGLFNPSIKRLNGVVCQTLELLYTYSTMEMVQTQKPQASIEPSEDSQEYGDWVGFEEVYDQQMDITDPAILYIDSSVRPALFQFISRVFGEDLAPDDTVLVKAIDTWIGVSATLVKHRLRQWTSYLSLYDGDSWASLRTTDQTRRFMPYFLAKLVSTDPGTLADCRSRILNYWVESLAERGSMLKFQHELTTAILNNCREDPLFDNLPFSVDRMSGVYEIFLEDFCQRRVSLLSCLLSNMREHLARLEERNHSDMRITTEYCEMIKTLMATMRRNYEELGSPNTPVHGSYVDFVHRAVGFLQQHSQNICPIDEFFMDPRSFPLPASDPTYVVAKMKSYGVRLSVAKIAKQLVMFVQNVSERAAVDGHQAYLVDQFYKAMDHTYCEKDYRQPYLRAFLLNCVLPAYVENAFSNPVGWILVRPLLQSTTRIFADLLLDVDTANSDCASLVMDSILVYFDSVERALQLLTDHPGLLEEASVLLTLTSFLETILASLPLVDYLYQISDQAARFIKMILHKGSWSRRATSISTPVLLIAGTGCFTAYTITEKRP</sequence>
<dbReference type="GeneID" id="8442867"/>
<dbReference type="InParanoid" id="C4JV46"/>
<feature type="compositionally biased region" description="Acidic residues" evidence="1">
    <location>
        <begin position="86"/>
        <end position="96"/>
    </location>
</feature>
<dbReference type="GO" id="GO:0005634">
    <property type="term" value="C:nucleus"/>
    <property type="evidence" value="ECO:0007669"/>
    <property type="project" value="InterPro"/>
</dbReference>
<dbReference type="InterPro" id="IPR019021">
    <property type="entry name" value="Mms22"/>
</dbReference>
<proteinExistence type="predicted"/>
<dbReference type="KEGG" id="ure:UREG_06438"/>
<dbReference type="EMBL" id="CH476618">
    <property type="protein sequence ID" value="EEP81573.1"/>
    <property type="molecule type" value="Genomic_DNA"/>
</dbReference>
<feature type="compositionally biased region" description="Polar residues" evidence="1">
    <location>
        <begin position="330"/>
        <end position="351"/>
    </location>
</feature>
<dbReference type="eggNOG" id="ENOG502QSDS">
    <property type="taxonomic scope" value="Eukaryota"/>
</dbReference>
<feature type="compositionally biased region" description="Polar residues" evidence="1">
    <location>
        <begin position="794"/>
        <end position="811"/>
    </location>
</feature>
<feature type="region of interest" description="Disordered" evidence="1">
    <location>
        <begin position="548"/>
        <end position="571"/>
    </location>
</feature>
<feature type="region of interest" description="Disordered" evidence="1">
    <location>
        <begin position="635"/>
        <end position="678"/>
    </location>
</feature>
<dbReference type="STRING" id="336963.C4JV46"/>
<evidence type="ECO:0000313" key="3">
    <source>
        <dbReference type="Proteomes" id="UP000002058"/>
    </source>
</evidence>
<feature type="region of interest" description="Disordered" evidence="1">
    <location>
        <begin position="292"/>
        <end position="393"/>
    </location>
</feature>
<feature type="compositionally biased region" description="Polar residues" evidence="1">
    <location>
        <begin position="649"/>
        <end position="660"/>
    </location>
</feature>
<feature type="region of interest" description="Disordered" evidence="1">
    <location>
        <begin position="1"/>
        <end position="134"/>
    </location>
</feature>
<dbReference type="GO" id="GO:0035361">
    <property type="term" value="C:Cul8-RING ubiquitin ligase complex"/>
    <property type="evidence" value="ECO:0007669"/>
    <property type="project" value="TreeGrafter"/>
</dbReference>
<evidence type="ECO:0008006" key="4">
    <source>
        <dbReference type="Google" id="ProtNLM"/>
    </source>
</evidence>
<feature type="region of interest" description="Disordered" evidence="1">
    <location>
        <begin position="770"/>
        <end position="831"/>
    </location>
</feature>
<dbReference type="PANTHER" id="PTHR28122:SF1">
    <property type="entry name" value="E3 UBIQUITIN-PROTEIN LIGASE SUBSTRATE RECEPTOR MMS22"/>
    <property type="match status" value="1"/>
</dbReference>
<accession>C4JV46</accession>
<feature type="compositionally biased region" description="Low complexity" evidence="1">
    <location>
        <begin position="493"/>
        <end position="503"/>
    </location>
</feature>
<dbReference type="GO" id="GO:0000724">
    <property type="term" value="P:double-strand break repair via homologous recombination"/>
    <property type="evidence" value="ECO:0007669"/>
    <property type="project" value="TreeGrafter"/>
</dbReference>